<reference evidence="1 2" key="1">
    <citation type="journal article" date="2015" name="Genome Announc.">
        <title>Expanding the biotechnology potential of lactobacilli through comparative genomics of 213 strains and associated genera.</title>
        <authorList>
            <person name="Sun Z."/>
            <person name="Harris H.M."/>
            <person name="McCann A."/>
            <person name="Guo C."/>
            <person name="Argimon S."/>
            <person name="Zhang W."/>
            <person name="Yang X."/>
            <person name="Jeffery I.B."/>
            <person name="Cooney J.C."/>
            <person name="Kagawa T.F."/>
            <person name="Liu W."/>
            <person name="Song Y."/>
            <person name="Salvetti E."/>
            <person name="Wrobel A."/>
            <person name="Rasinkangas P."/>
            <person name="Parkhill J."/>
            <person name="Rea M.C."/>
            <person name="O'Sullivan O."/>
            <person name="Ritari J."/>
            <person name="Douillard F.P."/>
            <person name="Paul Ross R."/>
            <person name="Yang R."/>
            <person name="Briner A.E."/>
            <person name="Felis G.E."/>
            <person name="de Vos W.M."/>
            <person name="Barrangou R."/>
            <person name="Klaenhammer T.R."/>
            <person name="Caufield P.W."/>
            <person name="Cui Y."/>
            <person name="Zhang H."/>
            <person name="O'Toole P.W."/>
        </authorList>
    </citation>
    <scope>NUCLEOTIDE SEQUENCE [LARGE SCALE GENOMIC DNA]</scope>
    <source>
        <strain evidence="1 2">DSM 22408</strain>
    </source>
</reference>
<evidence type="ECO:0008006" key="3">
    <source>
        <dbReference type="Google" id="ProtNLM"/>
    </source>
</evidence>
<sequence>MDMEKLLNKGKETLSNVADKAQTYDYLTEQIKIWATNQALNTGKPDLQLIKLTEEFGELAQGHLQADHDEIAETLGDLYIALTIYAMQQGLDIRECIKNATTELTSSND</sequence>
<dbReference type="OrthoDB" id="706686at2"/>
<dbReference type="AlphaFoldDB" id="A0A0R2KIM5"/>
<dbReference type="EMBL" id="JQBZ01000017">
    <property type="protein sequence ID" value="KRN89241.1"/>
    <property type="molecule type" value="Genomic_DNA"/>
</dbReference>
<dbReference type="Proteomes" id="UP000051500">
    <property type="component" value="Unassembled WGS sequence"/>
</dbReference>
<dbReference type="PATRIC" id="fig|1122146.4.peg.156"/>
<organism evidence="1 2">
    <name type="scientific">Ligilactobacillus ceti DSM 22408</name>
    <dbReference type="NCBI Taxonomy" id="1122146"/>
    <lineage>
        <taxon>Bacteria</taxon>
        <taxon>Bacillati</taxon>
        <taxon>Bacillota</taxon>
        <taxon>Bacilli</taxon>
        <taxon>Lactobacillales</taxon>
        <taxon>Lactobacillaceae</taxon>
        <taxon>Ligilactobacillus</taxon>
    </lineage>
</organism>
<keyword evidence="2" id="KW-1185">Reference proteome</keyword>
<dbReference type="SUPFAM" id="SSF101386">
    <property type="entry name" value="all-alpha NTP pyrophosphatases"/>
    <property type="match status" value="1"/>
</dbReference>
<evidence type="ECO:0000313" key="2">
    <source>
        <dbReference type="Proteomes" id="UP000051500"/>
    </source>
</evidence>
<name>A0A0R2KIM5_9LACO</name>
<protein>
    <recommendedName>
        <fullName evidence="3">NTP pyrophosphohydrolase MazG putative catalytic core domain-containing protein</fullName>
    </recommendedName>
</protein>
<accession>A0A0R2KIM5</accession>
<dbReference type="eggNOG" id="COG1694">
    <property type="taxonomic scope" value="Bacteria"/>
</dbReference>
<proteinExistence type="predicted"/>
<dbReference type="Gene3D" id="1.10.287.1080">
    <property type="entry name" value="MazG-like"/>
    <property type="match status" value="1"/>
</dbReference>
<dbReference type="STRING" id="1122146.IV53_GL000154"/>
<evidence type="ECO:0000313" key="1">
    <source>
        <dbReference type="EMBL" id="KRN89241.1"/>
    </source>
</evidence>
<comment type="caution">
    <text evidence="1">The sequence shown here is derived from an EMBL/GenBank/DDBJ whole genome shotgun (WGS) entry which is preliminary data.</text>
</comment>
<gene>
    <name evidence="1" type="ORF">IV53_GL000154</name>
</gene>
<dbReference type="RefSeq" id="WP_051188894.1">
    <property type="nucleotide sequence ID" value="NZ_AUHP01000003.1"/>
</dbReference>